<sequence length="610" mass="69729">MKTSFNNSKLYKFTRAALLPLSMIAAAGCAMTPLSSPSMTDGPIDLNDSVAVQKVEGMKNHWGGPSIGDPRAYYHYLMALKAEQTNRFEDAAAHYGAAAKFEPKKLLFHKKVITHKLRLGNLVDMIETCEAALANFPNDSELNMRMGDAQFVQGNHEAALDYYQRSYENNAHQYRAFLLRGIVFELLKQNKSAIEMFKQATLSSPFDSISAYHLGRAQMLQRNFEEAVQNLEKSVTLRPNFVQARDYLAWSLEQLGRTKEALNEYQMILKLDPANHSIRQRIAEMHERSNIFTRRLPDVDMMLSELVEAPFPFIKMGVIHYDRADYDKALEEFQWARGRKESNEILIILSRVFESMERVDLSIETFEILRRQSPPTVRTLLYLARLYNMNGQEERAVELLAEAVAMEPDNDSLHHSLALANMTLKKYDLAIANMKEAIRINGEKDSYHFEFGALLERAGRFNDAIGSMKRAIELNPLHSNAHNFLGYMYAVKGEYLDKALEHLQKAISIQPRNGYFLDSLGWIYYKKGEPQRALAEIKKAMVYAPPDPVLYSHLGDVQYSLKNYEQAMKAWKTSLSLFHANKHDAEGEMPDADELVNKIKQVTELLDKSL</sequence>
<keyword evidence="1" id="KW-0677">Repeat</keyword>
<evidence type="ECO:0000313" key="5">
    <source>
        <dbReference type="EMBL" id="QPJ64458.1"/>
    </source>
</evidence>
<feature type="repeat" description="TPR" evidence="3">
    <location>
        <begin position="377"/>
        <end position="410"/>
    </location>
</feature>
<reference evidence="6" key="1">
    <citation type="submission" date="2020-02" db="EMBL/GenBank/DDBJ databases">
        <title>Genomic and physiological characterization of two novel Nitrospinaceae genera.</title>
        <authorList>
            <person name="Mueller A.J."/>
            <person name="Jung M.-Y."/>
            <person name="Strachan C.R."/>
            <person name="Herbold C.W."/>
            <person name="Kirkegaard R.H."/>
            <person name="Daims H."/>
        </authorList>
    </citation>
    <scope>NUCLEOTIDE SEQUENCE [LARGE SCALE GENOMIC DNA]</scope>
</reference>
<dbReference type="SMART" id="SM00028">
    <property type="entry name" value="TPR"/>
    <property type="match status" value="12"/>
</dbReference>
<dbReference type="Gene3D" id="1.25.40.10">
    <property type="entry name" value="Tetratricopeptide repeat domain"/>
    <property type="match status" value="4"/>
</dbReference>
<keyword evidence="2 3" id="KW-0802">TPR repeat</keyword>
<feature type="repeat" description="TPR" evidence="3">
    <location>
        <begin position="140"/>
        <end position="173"/>
    </location>
</feature>
<keyword evidence="4" id="KW-0732">Signal</keyword>
<evidence type="ECO:0000256" key="1">
    <source>
        <dbReference type="ARBA" id="ARBA00022737"/>
    </source>
</evidence>
<evidence type="ECO:0000256" key="3">
    <source>
        <dbReference type="PROSITE-ProRule" id="PRU00339"/>
    </source>
</evidence>
<feature type="repeat" description="TPR" evidence="3">
    <location>
        <begin position="242"/>
        <end position="275"/>
    </location>
</feature>
<feature type="signal peptide" evidence="4">
    <location>
        <begin position="1"/>
        <end position="27"/>
    </location>
</feature>
<proteinExistence type="predicted"/>
<dbReference type="AlphaFoldDB" id="A0A7T0G2M8"/>
<dbReference type="SUPFAM" id="SSF48452">
    <property type="entry name" value="TPR-like"/>
    <property type="match status" value="2"/>
</dbReference>
<name>A0A7T0G2M8_9BACT</name>
<dbReference type="InterPro" id="IPR011990">
    <property type="entry name" value="TPR-like_helical_dom_sf"/>
</dbReference>
<dbReference type="EMBL" id="CP048620">
    <property type="protein sequence ID" value="QPJ64458.1"/>
    <property type="molecule type" value="Genomic_DNA"/>
</dbReference>
<feature type="repeat" description="TPR" evidence="3">
    <location>
        <begin position="548"/>
        <end position="581"/>
    </location>
</feature>
<dbReference type="PANTHER" id="PTHR44858">
    <property type="entry name" value="TETRATRICOPEPTIDE REPEAT PROTEIN 6"/>
    <property type="match status" value="1"/>
</dbReference>
<dbReference type="KEGG" id="nva:G3M78_03215"/>
<dbReference type="PROSITE" id="PS50005">
    <property type="entry name" value="TPR"/>
    <property type="match status" value="6"/>
</dbReference>
<feature type="repeat" description="TPR" evidence="3">
    <location>
        <begin position="445"/>
        <end position="478"/>
    </location>
</feature>
<dbReference type="InterPro" id="IPR019734">
    <property type="entry name" value="TPR_rpt"/>
</dbReference>
<evidence type="ECO:0000256" key="4">
    <source>
        <dbReference type="SAM" id="SignalP"/>
    </source>
</evidence>
<dbReference type="Pfam" id="PF13432">
    <property type="entry name" value="TPR_16"/>
    <property type="match status" value="3"/>
</dbReference>
<protein>
    <submittedName>
        <fullName evidence="5">Tetratricopeptide repeat protein</fullName>
    </submittedName>
</protein>
<dbReference type="PANTHER" id="PTHR44858:SF1">
    <property type="entry name" value="UDP-N-ACETYLGLUCOSAMINE--PEPTIDE N-ACETYLGLUCOSAMINYLTRANSFERASE SPINDLY-RELATED"/>
    <property type="match status" value="1"/>
</dbReference>
<feature type="chain" id="PRO_5032494736" evidence="4">
    <location>
        <begin position="28"/>
        <end position="610"/>
    </location>
</feature>
<dbReference type="PROSITE" id="PS51257">
    <property type="entry name" value="PROKAR_LIPOPROTEIN"/>
    <property type="match status" value="1"/>
</dbReference>
<accession>A0A7T0G2M8</accession>
<gene>
    <name evidence="5" type="ORF">G3M78_03215</name>
</gene>
<dbReference type="InterPro" id="IPR050498">
    <property type="entry name" value="Ycf3"/>
</dbReference>
<evidence type="ECO:0000313" key="6">
    <source>
        <dbReference type="Proteomes" id="UP000594464"/>
    </source>
</evidence>
<dbReference type="Pfam" id="PF13428">
    <property type="entry name" value="TPR_14"/>
    <property type="match status" value="1"/>
</dbReference>
<organism evidence="5 6">
    <name type="scientific">Candidatus Nitrohelix vancouverensis</name>
    <dbReference type="NCBI Taxonomy" id="2705534"/>
    <lineage>
        <taxon>Bacteria</taxon>
        <taxon>Pseudomonadati</taxon>
        <taxon>Nitrospinota/Tectimicrobiota group</taxon>
        <taxon>Nitrospinota</taxon>
        <taxon>Nitrospinia</taxon>
        <taxon>Nitrospinales</taxon>
        <taxon>Nitrospinaceae</taxon>
        <taxon>Candidatus Nitrohelix</taxon>
    </lineage>
</organism>
<dbReference type="Proteomes" id="UP000594464">
    <property type="component" value="Chromosome"/>
</dbReference>
<feature type="repeat" description="TPR" evidence="3">
    <location>
        <begin position="208"/>
        <end position="241"/>
    </location>
</feature>
<evidence type="ECO:0000256" key="2">
    <source>
        <dbReference type="ARBA" id="ARBA00022803"/>
    </source>
</evidence>